<gene>
    <name evidence="3" type="primary">LOC109573770</name>
</gene>
<reference evidence="3" key="1">
    <citation type="submission" date="2025-08" db="UniProtKB">
        <authorList>
            <consortium name="RefSeq"/>
        </authorList>
    </citation>
    <scope>IDENTIFICATION</scope>
    <source>
        <tissue evidence="3">Blood</tissue>
    </source>
</reference>
<keyword evidence="2" id="KW-1185">Reference proteome</keyword>
<proteinExistence type="predicted"/>
<dbReference type="GeneID" id="109573770"/>
<evidence type="ECO:0000256" key="1">
    <source>
        <dbReference type="SAM" id="MobiDB-lite"/>
    </source>
</evidence>
<organism evidence="2 3">
    <name type="scientific">Bos indicus</name>
    <name type="common">Zebu</name>
    <dbReference type="NCBI Taxonomy" id="9915"/>
    <lineage>
        <taxon>Eukaryota</taxon>
        <taxon>Metazoa</taxon>
        <taxon>Chordata</taxon>
        <taxon>Craniata</taxon>
        <taxon>Vertebrata</taxon>
        <taxon>Euteleostomi</taxon>
        <taxon>Mammalia</taxon>
        <taxon>Eutheria</taxon>
        <taxon>Laurasiatheria</taxon>
        <taxon>Artiodactyla</taxon>
        <taxon>Ruminantia</taxon>
        <taxon>Pecora</taxon>
        <taxon>Bovidae</taxon>
        <taxon>Bovinae</taxon>
        <taxon>Bos</taxon>
    </lineage>
</organism>
<dbReference type="RefSeq" id="XP_070630547.1">
    <property type="nucleotide sequence ID" value="XM_070774446.1"/>
</dbReference>
<protein>
    <submittedName>
        <fullName evidence="3">Uncharacterized protein</fullName>
    </submittedName>
</protein>
<feature type="region of interest" description="Disordered" evidence="1">
    <location>
        <begin position="96"/>
        <end position="155"/>
    </location>
</feature>
<name>A0ABM4R4R2_BOSIN</name>
<dbReference type="Proteomes" id="UP001652663">
    <property type="component" value="Chromosome 19"/>
</dbReference>
<feature type="compositionally biased region" description="Low complexity" evidence="1">
    <location>
        <begin position="106"/>
        <end position="116"/>
    </location>
</feature>
<sequence length="233" mass="24970">MCAPYPLSPSSAHQRSPHPRPPAGHLEPNPTSWGSAAWAIATRVCFLCILSLRPSAPRERDDRRMGKGCLLGPGPFCGPFKSRPLNPFCSADRNCRPSPLRGRDQAAPSPTAAEPRAPSPPPGAGEGAPEAVRPEKRQRRGEKENANGRRRTLPLPATLDQLLANLFSSPPRDPRGPTLGAAPLPPAQPCRDSQLLPVPADTVFHKLEVCGNPASIKCIGTNFPTALFLNEGW</sequence>
<evidence type="ECO:0000313" key="2">
    <source>
        <dbReference type="Proteomes" id="UP001652663"/>
    </source>
</evidence>
<evidence type="ECO:0000313" key="3">
    <source>
        <dbReference type="RefSeq" id="XP_070630547.1"/>
    </source>
</evidence>
<accession>A0ABM4R4R2</accession>
<feature type="region of interest" description="Disordered" evidence="1">
    <location>
        <begin position="1"/>
        <end position="28"/>
    </location>
</feature>